<dbReference type="Gene3D" id="2.60.120.200">
    <property type="match status" value="1"/>
</dbReference>
<feature type="domain" description="MAM" evidence="1">
    <location>
        <begin position="99"/>
        <end position="279"/>
    </location>
</feature>
<comment type="caution">
    <text evidence="2">The sequence shown here is derived from an EMBL/GenBank/DDBJ whole genome shotgun (WGS) entry which is preliminary data.</text>
</comment>
<sequence>MGSNQYSGITTFHYTTLQQKLENTCRASKTGYNNTISKENTVNISCLGSSKIQIQDILVHEEETTCRLKPCELNSNDTQTVEDNCNGENSCLVDNNFTSACLREFGYMNISYTCKHENRTSVSTFEKDFGDWMVVLSNNTTWKRQALVKDHTRVHSDTNGYSIDAVSFVGKAGTTRIGTDNEFMEPICLSIWFQFWIHTYNLSFNVYKLSGGNGALLYTVNGNSALFNRWVSISVDVYHVYGQDPFKIALEADFEQSNSNAARAILIDDISIAYRPCQGITIYRPCQGITITNGNHEKHLK</sequence>
<name>A0A8S3U2Y5_MYTED</name>
<evidence type="ECO:0000313" key="2">
    <source>
        <dbReference type="EMBL" id="CAG2236374.1"/>
    </source>
</evidence>
<reference evidence="2" key="1">
    <citation type="submission" date="2021-03" db="EMBL/GenBank/DDBJ databases">
        <authorList>
            <person name="Bekaert M."/>
        </authorList>
    </citation>
    <scope>NUCLEOTIDE SEQUENCE</scope>
</reference>
<dbReference type="InterPro" id="IPR013320">
    <property type="entry name" value="ConA-like_dom_sf"/>
</dbReference>
<keyword evidence="3" id="KW-1185">Reference proteome</keyword>
<dbReference type="EMBL" id="CAJPWZ010002352">
    <property type="protein sequence ID" value="CAG2236374.1"/>
    <property type="molecule type" value="Genomic_DNA"/>
</dbReference>
<dbReference type="OrthoDB" id="6145994at2759"/>
<protein>
    <recommendedName>
        <fullName evidence="1">MAM domain-containing protein</fullName>
    </recommendedName>
</protein>
<dbReference type="PROSITE" id="PS50060">
    <property type="entry name" value="MAM_2"/>
    <property type="match status" value="1"/>
</dbReference>
<dbReference type="GO" id="GO:0016020">
    <property type="term" value="C:membrane"/>
    <property type="evidence" value="ECO:0007669"/>
    <property type="project" value="InterPro"/>
</dbReference>
<organism evidence="2 3">
    <name type="scientific">Mytilus edulis</name>
    <name type="common">Blue mussel</name>
    <dbReference type="NCBI Taxonomy" id="6550"/>
    <lineage>
        <taxon>Eukaryota</taxon>
        <taxon>Metazoa</taxon>
        <taxon>Spiralia</taxon>
        <taxon>Lophotrochozoa</taxon>
        <taxon>Mollusca</taxon>
        <taxon>Bivalvia</taxon>
        <taxon>Autobranchia</taxon>
        <taxon>Pteriomorphia</taxon>
        <taxon>Mytilida</taxon>
        <taxon>Mytiloidea</taxon>
        <taxon>Mytilidae</taxon>
        <taxon>Mytilinae</taxon>
        <taxon>Mytilus</taxon>
    </lineage>
</organism>
<dbReference type="Proteomes" id="UP000683360">
    <property type="component" value="Unassembled WGS sequence"/>
</dbReference>
<dbReference type="InterPro" id="IPR000998">
    <property type="entry name" value="MAM_dom"/>
</dbReference>
<dbReference type="AlphaFoldDB" id="A0A8S3U2Y5"/>
<evidence type="ECO:0000313" key="3">
    <source>
        <dbReference type="Proteomes" id="UP000683360"/>
    </source>
</evidence>
<gene>
    <name evidence="2" type="ORF">MEDL_48873</name>
</gene>
<dbReference type="Pfam" id="PF00629">
    <property type="entry name" value="MAM"/>
    <property type="match status" value="1"/>
</dbReference>
<proteinExistence type="predicted"/>
<dbReference type="CDD" id="cd22823">
    <property type="entry name" value="Gal_Rha_Lectin"/>
    <property type="match status" value="1"/>
</dbReference>
<evidence type="ECO:0000259" key="1">
    <source>
        <dbReference type="PROSITE" id="PS50060"/>
    </source>
</evidence>
<accession>A0A8S3U2Y5</accession>
<dbReference type="SUPFAM" id="SSF49899">
    <property type="entry name" value="Concanavalin A-like lectins/glucanases"/>
    <property type="match status" value="1"/>
</dbReference>